<dbReference type="Proteomes" id="UP000016934">
    <property type="component" value="Unassembled WGS sequence"/>
</dbReference>
<feature type="compositionally biased region" description="Low complexity" evidence="1">
    <location>
        <begin position="1"/>
        <end position="25"/>
    </location>
</feature>
<feature type="compositionally biased region" description="Pro residues" evidence="1">
    <location>
        <begin position="49"/>
        <end position="58"/>
    </location>
</feature>
<feature type="region of interest" description="Disordered" evidence="1">
    <location>
        <begin position="1"/>
        <end position="70"/>
    </location>
</feature>
<reference evidence="2 3" key="1">
    <citation type="journal article" date="2012" name="PLoS Pathog.">
        <title>Diverse lifestyles and strategies of plant pathogenesis encoded in the genomes of eighteen Dothideomycetes fungi.</title>
        <authorList>
            <person name="Ohm R.A."/>
            <person name="Feau N."/>
            <person name="Henrissat B."/>
            <person name="Schoch C.L."/>
            <person name="Horwitz B.A."/>
            <person name="Barry K.W."/>
            <person name="Condon B.J."/>
            <person name="Copeland A.C."/>
            <person name="Dhillon B."/>
            <person name="Glaser F."/>
            <person name="Hesse C.N."/>
            <person name="Kosti I."/>
            <person name="LaButti K."/>
            <person name="Lindquist E.A."/>
            <person name="Lucas S."/>
            <person name="Salamov A.A."/>
            <person name="Bradshaw R.E."/>
            <person name="Ciuffetti L."/>
            <person name="Hamelin R.C."/>
            <person name="Kema G.H.J."/>
            <person name="Lawrence C."/>
            <person name="Scott J.A."/>
            <person name="Spatafora J.W."/>
            <person name="Turgeon B.G."/>
            <person name="de Wit P.J.G.M."/>
            <person name="Zhong S."/>
            <person name="Goodwin S.B."/>
            <person name="Grigoriev I.V."/>
        </authorList>
    </citation>
    <scope>NUCLEOTIDE SEQUENCE [LARGE SCALE GENOMIC DNA]</scope>
    <source>
        <strain evidence="3">ND90Pr / ATCC 201652</strain>
    </source>
</reference>
<feature type="compositionally biased region" description="Polar residues" evidence="1">
    <location>
        <begin position="26"/>
        <end position="37"/>
    </location>
</feature>
<dbReference type="HOGENOM" id="CLU_816340_0_0_1"/>
<keyword evidence="3" id="KW-1185">Reference proteome</keyword>
<organism evidence="2 3">
    <name type="scientific">Cochliobolus sativus (strain ND90Pr / ATCC 201652)</name>
    <name type="common">Common root rot and spot blotch fungus</name>
    <name type="synonym">Bipolaris sorokiniana</name>
    <dbReference type="NCBI Taxonomy" id="665912"/>
    <lineage>
        <taxon>Eukaryota</taxon>
        <taxon>Fungi</taxon>
        <taxon>Dikarya</taxon>
        <taxon>Ascomycota</taxon>
        <taxon>Pezizomycotina</taxon>
        <taxon>Dothideomycetes</taxon>
        <taxon>Pleosporomycetidae</taxon>
        <taxon>Pleosporales</taxon>
        <taxon>Pleosporineae</taxon>
        <taxon>Pleosporaceae</taxon>
        <taxon>Bipolaris</taxon>
    </lineage>
</organism>
<dbReference type="AlphaFoldDB" id="M2RB27"/>
<dbReference type="OMA" id="LEFFWWQ"/>
<dbReference type="RefSeq" id="XP_007699956.1">
    <property type="nucleotide sequence ID" value="XM_007701766.1"/>
</dbReference>
<evidence type="ECO:0000313" key="3">
    <source>
        <dbReference type="Proteomes" id="UP000016934"/>
    </source>
</evidence>
<dbReference type="GeneID" id="19141326"/>
<gene>
    <name evidence="2" type="ORF">COCSADRAFT_89973</name>
</gene>
<dbReference type="OrthoDB" id="3692151at2759"/>
<dbReference type="KEGG" id="bsc:COCSADRAFT_89973"/>
<dbReference type="EMBL" id="KB445643">
    <property type="protein sequence ID" value="EMD64054.1"/>
    <property type="molecule type" value="Genomic_DNA"/>
</dbReference>
<evidence type="ECO:0000256" key="1">
    <source>
        <dbReference type="SAM" id="MobiDB-lite"/>
    </source>
</evidence>
<sequence>MRSKSSSQPTNNTSTTNPSENFSFTPESSHPSNEADQASTCSPRARSPSPCPFSPLPPSEQTEPFPTYKEDEKETVPYRLDHCTQHCRRPICRSVTRGKERRNVDQGACLCSLEPPPATDSISQVQIQQFSEEDIAVVQATYNRTNKQDFITVNLATAITLVDLLRQTYYLNLCSRLQWDPDFTSNVLLHSDQYYAATQSTNELVDKLFVHLMLLLAPMPNQTRYIEVQELEQTMQSVMRLEFFWWQSQWCFKQQGRIPREDDLHVRMMKDGFVRARRRYISGKQSMGVQVMMEKLEDIVEMAVSVLVWWSEYTSQLAVEIEEAESIGLDSSVASFVSAQSYIASDESDADGRDREKV</sequence>
<evidence type="ECO:0000313" key="2">
    <source>
        <dbReference type="EMBL" id="EMD64054.1"/>
    </source>
</evidence>
<accession>M2RB27</accession>
<reference evidence="3" key="2">
    <citation type="journal article" date="2013" name="PLoS Genet.">
        <title>Comparative genome structure, secondary metabolite, and effector coding capacity across Cochliobolus pathogens.</title>
        <authorList>
            <person name="Condon B.J."/>
            <person name="Leng Y."/>
            <person name="Wu D."/>
            <person name="Bushley K.E."/>
            <person name="Ohm R.A."/>
            <person name="Otillar R."/>
            <person name="Martin J."/>
            <person name="Schackwitz W."/>
            <person name="Grimwood J."/>
            <person name="MohdZainudin N."/>
            <person name="Xue C."/>
            <person name="Wang R."/>
            <person name="Manning V.A."/>
            <person name="Dhillon B."/>
            <person name="Tu Z.J."/>
            <person name="Steffenson B.J."/>
            <person name="Salamov A."/>
            <person name="Sun H."/>
            <person name="Lowry S."/>
            <person name="LaButti K."/>
            <person name="Han J."/>
            <person name="Copeland A."/>
            <person name="Lindquist E."/>
            <person name="Barry K."/>
            <person name="Schmutz J."/>
            <person name="Baker S.E."/>
            <person name="Ciuffetti L.M."/>
            <person name="Grigoriev I.V."/>
            <person name="Zhong S."/>
            <person name="Turgeon B.G."/>
        </authorList>
    </citation>
    <scope>NUCLEOTIDE SEQUENCE [LARGE SCALE GENOMIC DNA]</scope>
    <source>
        <strain evidence="3">ND90Pr / ATCC 201652</strain>
    </source>
</reference>
<feature type="compositionally biased region" description="Low complexity" evidence="1">
    <location>
        <begin position="38"/>
        <end position="48"/>
    </location>
</feature>
<name>M2RB27_COCSN</name>
<proteinExistence type="predicted"/>
<protein>
    <submittedName>
        <fullName evidence="2">Uncharacterized protein</fullName>
    </submittedName>
</protein>